<comment type="caution">
    <text evidence="4">The sequence shown here is derived from an EMBL/GenBank/DDBJ whole genome shotgun (WGS) entry which is preliminary data.</text>
</comment>
<evidence type="ECO:0000256" key="2">
    <source>
        <dbReference type="ARBA" id="ARBA00023239"/>
    </source>
</evidence>
<evidence type="ECO:0000256" key="3">
    <source>
        <dbReference type="SAM" id="MobiDB-lite"/>
    </source>
</evidence>
<dbReference type="InterPro" id="IPR002762">
    <property type="entry name" value="CbiX-like"/>
</dbReference>
<protein>
    <submittedName>
        <fullName evidence="4">Sirohydrochlorin ferrochelatase</fullName>
    </submittedName>
</protein>
<dbReference type="EMBL" id="JACBZX010000001">
    <property type="protein sequence ID" value="NYG38178.1"/>
    <property type="molecule type" value="Genomic_DNA"/>
</dbReference>
<dbReference type="AlphaFoldDB" id="A0A852X6W6"/>
<dbReference type="Gene3D" id="3.40.50.1400">
    <property type="match status" value="1"/>
</dbReference>
<keyword evidence="1" id="KW-0479">Metal-binding</keyword>
<gene>
    <name evidence="4" type="ORF">BJY28_002647</name>
</gene>
<dbReference type="RefSeq" id="WP_179463416.1">
    <property type="nucleotide sequence ID" value="NZ_JACBZX010000001.1"/>
</dbReference>
<feature type="region of interest" description="Disordered" evidence="3">
    <location>
        <begin position="1"/>
        <end position="23"/>
    </location>
</feature>
<dbReference type="PANTHER" id="PTHR33542:SF5">
    <property type="entry name" value="FERROCHELATASE CHE1"/>
    <property type="match status" value="1"/>
</dbReference>
<keyword evidence="2" id="KW-0456">Lyase</keyword>
<dbReference type="InterPro" id="IPR050963">
    <property type="entry name" value="Sirohydro_Cobaltochel/CbiX"/>
</dbReference>
<sequence>MSDRGAGGVVLVAHGSPDPRHGQTMVRTAGRLAERCGSDVHVAYLEHEPPSATEVAPALDGPVAVVPMLITPAYHARVDIPEAAEQLGSHGATVRLQPPLGGHPGLVEAVAERLEVAGHDPGDGVVLVAGGNSDGSALQALRDLLAAHAPDSWRGCALTELDEQPPDRPVMAFTLAEGVLHDRVGEWAAGHGAPFVRGGLADTEAALAVVLERVSG</sequence>
<evidence type="ECO:0000256" key="1">
    <source>
        <dbReference type="ARBA" id="ARBA00022723"/>
    </source>
</evidence>
<dbReference type="GO" id="GO:0046872">
    <property type="term" value="F:metal ion binding"/>
    <property type="evidence" value="ECO:0007669"/>
    <property type="project" value="UniProtKB-KW"/>
</dbReference>
<organism evidence="4 5">
    <name type="scientific">Janibacter alkaliphilus</name>
    <dbReference type="NCBI Taxonomy" id="1069963"/>
    <lineage>
        <taxon>Bacteria</taxon>
        <taxon>Bacillati</taxon>
        <taxon>Actinomycetota</taxon>
        <taxon>Actinomycetes</taxon>
        <taxon>Micrococcales</taxon>
        <taxon>Intrasporangiaceae</taxon>
        <taxon>Janibacter</taxon>
    </lineage>
</organism>
<dbReference type="CDD" id="cd03416">
    <property type="entry name" value="CbiX_SirB_N"/>
    <property type="match status" value="1"/>
</dbReference>
<dbReference type="Proteomes" id="UP000592181">
    <property type="component" value="Unassembled WGS sequence"/>
</dbReference>
<accession>A0A852X6W6</accession>
<name>A0A852X6W6_9MICO</name>
<dbReference type="Pfam" id="PF01903">
    <property type="entry name" value="CbiX"/>
    <property type="match status" value="1"/>
</dbReference>
<proteinExistence type="predicted"/>
<keyword evidence="5" id="KW-1185">Reference proteome</keyword>
<evidence type="ECO:0000313" key="4">
    <source>
        <dbReference type="EMBL" id="NYG38178.1"/>
    </source>
</evidence>
<dbReference type="PANTHER" id="PTHR33542">
    <property type="entry name" value="SIROHYDROCHLORIN FERROCHELATASE, CHLOROPLASTIC"/>
    <property type="match status" value="1"/>
</dbReference>
<reference evidence="4 5" key="1">
    <citation type="submission" date="2020-07" db="EMBL/GenBank/DDBJ databases">
        <title>Sequencing the genomes of 1000 actinobacteria strains.</title>
        <authorList>
            <person name="Klenk H.-P."/>
        </authorList>
    </citation>
    <scope>NUCLEOTIDE SEQUENCE [LARGE SCALE GENOMIC DNA]</scope>
    <source>
        <strain evidence="4 5">DSM 24723</strain>
    </source>
</reference>
<dbReference type="GO" id="GO:0016829">
    <property type="term" value="F:lyase activity"/>
    <property type="evidence" value="ECO:0007669"/>
    <property type="project" value="UniProtKB-KW"/>
</dbReference>
<dbReference type="SUPFAM" id="SSF53800">
    <property type="entry name" value="Chelatase"/>
    <property type="match status" value="1"/>
</dbReference>
<evidence type="ECO:0000313" key="5">
    <source>
        <dbReference type="Proteomes" id="UP000592181"/>
    </source>
</evidence>